<sequence length="100" mass="11141">MSFTLIGGMDRLRQKYIAAAKQDGHTLKCFSRNEHNLTDKIGYPDALIVFTNKVSHEAKRKAVQLANARNIPVRLVHSCGVSSLKACLNLSQSLKNEMMP</sequence>
<evidence type="ECO:0008006" key="4">
    <source>
        <dbReference type="Google" id="ProtNLM"/>
    </source>
</evidence>
<dbReference type="KEGG" id="dtr:RSDT_0776"/>
<reference evidence="2 3" key="1">
    <citation type="journal article" date="2017" name="ISME J.">
        <title>Genome of 'Ca. Desulfovibrio trichonymphae', an H2-oxidizing bacterium in a tripartite symbiotic system within a protist cell in the termite gut.</title>
        <authorList>
            <person name="Kuwahara H."/>
            <person name="Yuki M."/>
            <person name="Izawa K."/>
            <person name="Ohkuma M."/>
            <person name="Hongoh Y."/>
        </authorList>
    </citation>
    <scope>NUCLEOTIDE SEQUENCE [LARGE SCALE GENOMIC DNA]</scope>
    <source>
        <strain evidence="2 3">Rs-N31</strain>
    </source>
</reference>
<dbReference type="AlphaFoldDB" id="A0A1J1E4A2"/>
<dbReference type="Pfam" id="PF10087">
    <property type="entry name" value="DUF2325"/>
    <property type="match status" value="1"/>
</dbReference>
<organism evidence="2 3">
    <name type="scientific">Candidatus Desulfovibrio trichonymphae</name>
    <dbReference type="NCBI Taxonomy" id="1725232"/>
    <lineage>
        <taxon>Bacteria</taxon>
        <taxon>Pseudomonadati</taxon>
        <taxon>Thermodesulfobacteriota</taxon>
        <taxon>Desulfovibrionia</taxon>
        <taxon>Desulfovibrionales</taxon>
        <taxon>Desulfovibrionaceae</taxon>
        <taxon>Desulfovibrio</taxon>
    </lineage>
</organism>
<comment type="similarity">
    <text evidence="1">Belongs to the UPF0751 family.</text>
</comment>
<proteinExistence type="inferred from homology"/>
<dbReference type="RefSeq" id="WP_096399800.1">
    <property type="nucleotide sequence ID" value="NZ_AP017368.1"/>
</dbReference>
<evidence type="ECO:0000313" key="2">
    <source>
        <dbReference type="EMBL" id="BAV92288.1"/>
    </source>
</evidence>
<keyword evidence="3" id="KW-1185">Reference proteome</keyword>
<dbReference type="Proteomes" id="UP000242645">
    <property type="component" value="Chromosome"/>
</dbReference>
<name>A0A1J1E4A2_9BACT</name>
<accession>A0A1J1E4A2</accession>
<evidence type="ECO:0000313" key="3">
    <source>
        <dbReference type="Proteomes" id="UP000242645"/>
    </source>
</evidence>
<protein>
    <recommendedName>
        <fullName evidence="4">DUF2325 domain-containing protein</fullName>
    </recommendedName>
</protein>
<dbReference type="EMBL" id="AP017368">
    <property type="protein sequence ID" value="BAV92288.1"/>
    <property type="molecule type" value="Genomic_DNA"/>
</dbReference>
<dbReference type="OrthoDB" id="5396775at2"/>
<evidence type="ECO:0000256" key="1">
    <source>
        <dbReference type="ARBA" id="ARBA00007189"/>
    </source>
</evidence>
<gene>
    <name evidence="2" type="ORF">RSDT_0776</name>
</gene>
<dbReference type="InterPro" id="IPR016772">
    <property type="entry name" value="UCP020408"/>
</dbReference>